<comment type="caution">
    <text evidence="6">The sequence shown here is derived from an EMBL/GenBank/DDBJ whole genome shotgun (WGS) entry which is preliminary data.</text>
</comment>
<reference evidence="6 7" key="1">
    <citation type="submission" date="2016-01" db="EMBL/GenBank/DDBJ databases">
        <title>Whole genome sequence and analysis of Micromonospora rosaria DSM 803, which can produce antibacterial substance rosamicin.</title>
        <authorList>
            <person name="Yang H."/>
            <person name="He X."/>
            <person name="Zhu D."/>
        </authorList>
    </citation>
    <scope>NUCLEOTIDE SEQUENCE [LARGE SCALE GENOMIC DNA]</scope>
    <source>
        <strain evidence="6 7">DSM 803</strain>
    </source>
</reference>
<keyword evidence="7" id="KW-1185">Reference proteome</keyword>
<evidence type="ECO:0000256" key="3">
    <source>
        <dbReference type="ARBA" id="ARBA00023002"/>
    </source>
</evidence>
<dbReference type="Gene3D" id="3.90.440.10">
    <property type="entry name" value="Nitric Oxide Synthase,Heme Domain,Chain A domain 2"/>
    <property type="match status" value="1"/>
</dbReference>
<dbReference type="Proteomes" id="UP000070620">
    <property type="component" value="Unassembled WGS sequence"/>
</dbReference>
<evidence type="ECO:0000256" key="1">
    <source>
        <dbReference type="ARBA" id="ARBA00022617"/>
    </source>
</evidence>
<evidence type="ECO:0000313" key="6">
    <source>
        <dbReference type="EMBL" id="KXK58691.1"/>
    </source>
</evidence>
<dbReference type="PANTHER" id="PTHR43410">
    <property type="entry name" value="NITRIC OXIDE SYNTHASE OXYGENASE"/>
    <property type="match status" value="1"/>
</dbReference>
<evidence type="ECO:0000313" key="7">
    <source>
        <dbReference type="Proteomes" id="UP000070620"/>
    </source>
</evidence>
<organism evidence="6 7">
    <name type="scientific">Micromonospora rosaria</name>
    <dbReference type="NCBI Taxonomy" id="47874"/>
    <lineage>
        <taxon>Bacteria</taxon>
        <taxon>Bacillati</taxon>
        <taxon>Actinomycetota</taxon>
        <taxon>Actinomycetes</taxon>
        <taxon>Micromonosporales</taxon>
        <taxon>Micromonosporaceae</taxon>
        <taxon>Micromonospora</taxon>
    </lineage>
</organism>
<gene>
    <name evidence="6" type="ORF">AWW66_28375</name>
</gene>
<dbReference type="GO" id="GO:0006809">
    <property type="term" value="P:nitric oxide biosynthetic process"/>
    <property type="evidence" value="ECO:0007669"/>
    <property type="project" value="InterPro"/>
</dbReference>
<dbReference type="GO" id="GO:0046872">
    <property type="term" value="F:metal ion binding"/>
    <property type="evidence" value="ECO:0007669"/>
    <property type="project" value="UniProtKB-KW"/>
</dbReference>
<dbReference type="PANTHER" id="PTHR43410:SF1">
    <property type="entry name" value="NITRIC OXIDE SYNTHASE"/>
    <property type="match status" value="1"/>
</dbReference>
<accession>A0A136PK08</accession>
<dbReference type="InterPro" id="IPR050607">
    <property type="entry name" value="NOS"/>
</dbReference>
<dbReference type="InterPro" id="IPR044943">
    <property type="entry name" value="NOS_dom_1"/>
</dbReference>
<dbReference type="InterPro" id="IPR044944">
    <property type="entry name" value="NOS_dom_3"/>
</dbReference>
<keyword evidence="3" id="KW-0560">Oxidoreductase</keyword>
<protein>
    <recommendedName>
        <fullName evidence="5">Nitric oxide synthase (NOS) domain-containing protein</fullName>
    </recommendedName>
</protein>
<keyword evidence="2" id="KW-0479">Metal-binding</keyword>
<dbReference type="AlphaFoldDB" id="A0A136PK08"/>
<dbReference type="InterPro" id="IPR004030">
    <property type="entry name" value="NOS_N"/>
</dbReference>
<feature type="domain" description="Nitric oxide synthase (NOS)" evidence="5">
    <location>
        <begin position="3"/>
        <end position="337"/>
    </location>
</feature>
<keyword evidence="1" id="KW-0349">Heme</keyword>
<keyword evidence="4" id="KW-0408">Iron</keyword>
<dbReference type="SUPFAM" id="SSF56512">
    <property type="entry name" value="Nitric oxide (NO) synthase oxygenase domain"/>
    <property type="match status" value="1"/>
</dbReference>
<name>A0A136PK08_9ACTN</name>
<dbReference type="InterPro" id="IPR044940">
    <property type="entry name" value="NOS_dom_2"/>
</dbReference>
<dbReference type="InterPro" id="IPR036119">
    <property type="entry name" value="NOS_N_sf"/>
</dbReference>
<evidence type="ECO:0000256" key="4">
    <source>
        <dbReference type="ARBA" id="ARBA00023004"/>
    </source>
</evidence>
<dbReference type="Pfam" id="PF02898">
    <property type="entry name" value="NO_synthase"/>
    <property type="match status" value="1"/>
</dbReference>
<evidence type="ECO:0000256" key="2">
    <source>
        <dbReference type="ARBA" id="ARBA00022723"/>
    </source>
</evidence>
<dbReference type="GO" id="GO:0004517">
    <property type="term" value="F:nitric-oxide synthase activity"/>
    <property type="evidence" value="ECO:0007669"/>
    <property type="project" value="InterPro"/>
</dbReference>
<dbReference type="EMBL" id="LRQV01000166">
    <property type="protein sequence ID" value="KXK58691.1"/>
    <property type="molecule type" value="Genomic_DNA"/>
</dbReference>
<evidence type="ECO:0000259" key="5">
    <source>
        <dbReference type="Pfam" id="PF02898"/>
    </source>
</evidence>
<dbReference type="Gene3D" id="3.90.1230.10">
    <property type="entry name" value="Nitric Oxide Synthase, Chain A, domain 3"/>
    <property type="match status" value="1"/>
</dbReference>
<proteinExistence type="predicted"/>
<sequence>MELGWDTARYRQRRTEVLAEIARTGTYAHTLPELEIGAKLAWRNHTRCIGQLYWRTLVVRDRREVHTVDGVLDELERHQEAVYQDGAIRPTITVFAPEGPTTPGPQIVNAQLVRYAGYRQPDGGVRGDPANTGLTEELVAAGWQPRSGQFDRLPVLVRGSDGEGWRELDPTSCPDVPLSHPDHDWLADFGLRWYAYPTVSDMRMEIGGVSYPAAPFTGWYVGAEIGARNFGDVERYNMLPAVAKSLGLDTSEDRTLWKDRALIELNAAVLSSYAAAGVHLVDHHTMTDQFHRYTQARRRSGEVVHAEWSWIVPPITASATPVYRESYDPSVLRPNFFRG</sequence>
<dbReference type="Gene3D" id="3.90.340.10">
    <property type="entry name" value="Nitric Oxide Synthase, Chain A, domain 1"/>
    <property type="match status" value="1"/>
</dbReference>